<name>A0A9W6RGK2_9ACTN</name>
<protein>
    <recommendedName>
        <fullName evidence="2">histidine kinase</fullName>
        <ecNumber evidence="2">2.7.13.3</ecNumber>
    </recommendedName>
</protein>
<dbReference type="Pfam" id="PF02518">
    <property type="entry name" value="HATPase_c"/>
    <property type="match status" value="1"/>
</dbReference>
<comment type="caution">
    <text evidence="11">The sequence shown here is derived from an EMBL/GenBank/DDBJ whole genome shotgun (WGS) entry which is preliminary data.</text>
</comment>
<evidence type="ECO:0000256" key="8">
    <source>
        <dbReference type="ARBA" id="ARBA00023012"/>
    </source>
</evidence>
<evidence type="ECO:0000259" key="10">
    <source>
        <dbReference type="SMART" id="SM00387"/>
    </source>
</evidence>
<dbReference type="GO" id="GO:0046983">
    <property type="term" value="F:protein dimerization activity"/>
    <property type="evidence" value="ECO:0007669"/>
    <property type="project" value="InterPro"/>
</dbReference>
<dbReference type="InterPro" id="IPR003594">
    <property type="entry name" value="HATPase_dom"/>
</dbReference>
<keyword evidence="4" id="KW-0808">Transferase</keyword>
<dbReference type="EC" id="2.7.13.3" evidence="2"/>
<proteinExistence type="predicted"/>
<evidence type="ECO:0000313" key="11">
    <source>
        <dbReference type="EMBL" id="GLY73682.1"/>
    </source>
</evidence>
<evidence type="ECO:0000256" key="7">
    <source>
        <dbReference type="ARBA" id="ARBA00022840"/>
    </source>
</evidence>
<feature type="transmembrane region" description="Helical" evidence="9">
    <location>
        <begin position="40"/>
        <end position="61"/>
    </location>
</feature>
<keyword evidence="9" id="KW-0472">Membrane</keyword>
<feature type="domain" description="Histidine kinase/HSP90-like ATPase" evidence="10">
    <location>
        <begin position="335"/>
        <end position="425"/>
    </location>
</feature>
<reference evidence="11" key="1">
    <citation type="submission" date="2023-03" db="EMBL/GenBank/DDBJ databases">
        <title>Actinoallomurus iriomotensis NBRC 103681.</title>
        <authorList>
            <person name="Ichikawa N."/>
            <person name="Sato H."/>
            <person name="Tonouchi N."/>
        </authorList>
    </citation>
    <scope>NUCLEOTIDE SEQUENCE</scope>
    <source>
        <strain evidence="11">NBRC 103681</strain>
    </source>
</reference>
<dbReference type="Proteomes" id="UP001165135">
    <property type="component" value="Unassembled WGS sequence"/>
</dbReference>
<organism evidence="11 12">
    <name type="scientific">Actinoallomurus iriomotensis</name>
    <dbReference type="NCBI Taxonomy" id="478107"/>
    <lineage>
        <taxon>Bacteria</taxon>
        <taxon>Bacillati</taxon>
        <taxon>Actinomycetota</taxon>
        <taxon>Actinomycetes</taxon>
        <taxon>Streptosporangiales</taxon>
        <taxon>Thermomonosporaceae</taxon>
        <taxon>Actinoallomurus</taxon>
    </lineage>
</organism>
<evidence type="ECO:0000256" key="3">
    <source>
        <dbReference type="ARBA" id="ARBA00022553"/>
    </source>
</evidence>
<keyword evidence="9" id="KW-1133">Transmembrane helix</keyword>
<evidence type="ECO:0000256" key="9">
    <source>
        <dbReference type="SAM" id="Phobius"/>
    </source>
</evidence>
<feature type="transmembrane region" description="Helical" evidence="9">
    <location>
        <begin position="171"/>
        <end position="190"/>
    </location>
</feature>
<dbReference type="Pfam" id="PF07730">
    <property type="entry name" value="HisKA_3"/>
    <property type="match status" value="1"/>
</dbReference>
<dbReference type="InterPro" id="IPR025828">
    <property type="entry name" value="Put_sensor_dom"/>
</dbReference>
<evidence type="ECO:0000256" key="5">
    <source>
        <dbReference type="ARBA" id="ARBA00022741"/>
    </source>
</evidence>
<dbReference type="InterPro" id="IPR011712">
    <property type="entry name" value="Sig_transdc_His_kin_sub3_dim/P"/>
</dbReference>
<dbReference type="InterPro" id="IPR050482">
    <property type="entry name" value="Sensor_HK_TwoCompSys"/>
</dbReference>
<dbReference type="PANTHER" id="PTHR24421:SF10">
    <property type="entry name" value="NITRATE_NITRITE SENSOR PROTEIN NARQ"/>
    <property type="match status" value="1"/>
</dbReference>
<keyword evidence="3" id="KW-0597">Phosphoprotein</keyword>
<keyword evidence="7" id="KW-0067">ATP-binding</keyword>
<dbReference type="PANTHER" id="PTHR24421">
    <property type="entry name" value="NITRATE/NITRITE SENSOR PROTEIN NARX-RELATED"/>
    <property type="match status" value="1"/>
</dbReference>
<evidence type="ECO:0000256" key="6">
    <source>
        <dbReference type="ARBA" id="ARBA00022777"/>
    </source>
</evidence>
<dbReference type="RefSeq" id="WP_285619136.1">
    <property type="nucleotide sequence ID" value="NZ_BSTJ01000002.1"/>
</dbReference>
<keyword evidence="9" id="KW-0812">Transmembrane</keyword>
<dbReference type="GO" id="GO:0005524">
    <property type="term" value="F:ATP binding"/>
    <property type="evidence" value="ECO:0007669"/>
    <property type="project" value="UniProtKB-KW"/>
</dbReference>
<accession>A0A9W6RGK2</accession>
<evidence type="ECO:0000256" key="2">
    <source>
        <dbReference type="ARBA" id="ARBA00012438"/>
    </source>
</evidence>
<dbReference type="Gene3D" id="1.20.5.1930">
    <property type="match status" value="1"/>
</dbReference>
<evidence type="ECO:0000256" key="4">
    <source>
        <dbReference type="ARBA" id="ARBA00022679"/>
    </source>
</evidence>
<dbReference type="SMART" id="SM00387">
    <property type="entry name" value="HATPase_c"/>
    <property type="match status" value="1"/>
</dbReference>
<sequence>MPANPPETVAPARTGRRHVKTRVRALIDALEHLVGGFGTALLAFAALLWLAVVALGCLAGLRRLLAPSAPRVVRSIAERERARLSRWGPAIIGPATPPPTHIRAALADPDGRREVRWLFVHGTLGLLLSVTAVVLVVYTVQDVTFPLWWRWLPADEPNTPTVVSWTVNDESGALVVALLGVALCVLFAILGPGMARLQARPGTRLLAPSGEVDLSLRVAQLSATRAAALDAHATELRRIERSLHDGTQNRLVAVTVLLGATRRALARDPSSADEMLERAQQAAEQALAELRTVVRGILPPVLADRGLAGALAGLASDCGVDCRVDVDVPGRCAASVEATTYFVAAEALTNIAKHSRARHATVTVRRQGQELSLRIEDDGVGGADEHEGSGITGIRRRVEAHDGRLALTSPPGGPTILQVELPCGL</sequence>
<gene>
    <name evidence="11" type="ORF">Airi01_019490</name>
</gene>
<dbReference type="Pfam" id="PF13796">
    <property type="entry name" value="Sensor"/>
    <property type="match status" value="1"/>
</dbReference>
<dbReference type="CDD" id="cd16917">
    <property type="entry name" value="HATPase_UhpB-NarQ-NarX-like"/>
    <property type="match status" value="1"/>
</dbReference>
<dbReference type="InterPro" id="IPR036890">
    <property type="entry name" value="HATPase_C_sf"/>
</dbReference>
<dbReference type="GO" id="GO:0000155">
    <property type="term" value="F:phosphorelay sensor kinase activity"/>
    <property type="evidence" value="ECO:0007669"/>
    <property type="project" value="InterPro"/>
</dbReference>
<dbReference type="Gene3D" id="3.30.565.10">
    <property type="entry name" value="Histidine kinase-like ATPase, C-terminal domain"/>
    <property type="match status" value="1"/>
</dbReference>
<comment type="catalytic activity">
    <reaction evidence="1">
        <text>ATP + protein L-histidine = ADP + protein N-phospho-L-histidine.</text>
        <dbReference type="EC" id="2.7.13.3"/>
    </reaction>
</comment>
<dbReference type="SUPFAM" id="SSF55874">
    <property type="entry name" value="ATPase domain of HSP90 chaperone/DNA topoisomerase II/histidine kinase"/>
    <property type="match status" value="1"/>
</dbReference>
<keyword evidence="6 11" id="KW-0418">Kinase</keyword>
<keyword evidence="8" id="KW-0902">Two-component regulatory system</keyword>
<evidence type="ECO:0000256" key="1">
    <source>
        <dbReference type="ARBA" id="ARBA00000085"/>
    </source>
</evidence>
<feature type="transmembrane region" description="Helical" evidence="9">
    <location>
        <begin position="118"/>
        <end position="140"/>
    </location>
</feature>
<keyword evidence="5" id="KW-0547">Nucleotide-binding</keyword>
<evidence type="ECO:0000313" key="12">
    <source>
        <dbReference type="Proteomes" id="UP001165135"/>
    </source>
</evidence>
<dbReference type="EMBL" id="BSTJ01000002">
    <property type="protein sequence ID" value="GLY73682.1"/>
    <property type="molecule type" value="Genomic_DNA"/>
</dbReference>
<dbReference type="AlphaFoldDB" id="A0A9W6RGK2"/>
<dbReference type="GO" id="GO:0016020">
    <property type="term" value="C:membrane"/>
    <property type="evidence" value="ECO:0007669"/>
    <property type="project" value="InterPro"/>
</dbReference>